<feature type="transmembrane region" description="Helical" evidence="11">
    <location>
        <begin position="427"/>
        <end position="445"/>
    </location>
</feature>
<keyword evidence="13" id="KW-1185">Reference proteome</keyword>
<dbReference type="AlphaFoldDB" id="A0A9K3KHB9"/>
<evidence type="ECO:0000256" key="3">
    <source>
        <dbReference type="ARBA" id="ARBA00008698"/>
    </source>
</evidence>
<keyword evidence="5 11" id="KW-0328">Glycosyltransferase</keyword>
<feature type="transmembrane region" description="Helical" evidence="11">
    <location>
        <begin position="238"/>
        <end position="257"/>
    </location>
</feature>
<feature type="transmembrane region" description="Helical" evidence="11">
    <location>
        <begin position="500"/>
        <end position="520"/>
    </location>
</feature>
<keyword evidence="8 11" id="KW-0256">Endoplasmic reticulum</keyword>
<name>A0A9K3KHB9_9STRA</name>
<feature type="transmembrane region" description="Helical" evidence="11">
    <location>
        <begin position="551"/>
        <end position="570"/>
    </location>
</feature>
<dbReference type="PANTHER" id="PTHR12468:SF2">
    <property type="entry name" value="GPI MANNOSYLTRANSFERASE 2"/>
    <property type="match status" value="1"/>
</dbReference>
<keyword evidence="10 11" id="KW-0472">Membrane</keyword>
<keyword evidence="6 11" id="KW-0808">Transferase</keyword>
<feature type="transmembrane region" description="Helical" evidence="11">
    <location>
        <begin position="343"/>
        <end position="364"/>
    </location>
</feature>
<dbReference type="PANTHER" id="PTHR12468">
    <property type="entry name" value="GPI MANNOSYLTRANSFERASE 2"/>
    <property type="match status" value="1"/>
</dbReference>
<evidence type="ECO:0000256" key="9">
    <source>
        <dbReference type="ARBA" id="ARBA00022989"/>
    </source>
</evidence>
<evidence type="ECO:0000256" key="11">
    <source>
        <dbReference type="RuleBase" id="RU363112"/>
    </source>
</evidence>
<dbReference type="Proteomes" id="UP000693970">
    <property type="component" value="Unassembled WGS sequence"/>
</dbReference>
<feature type="transmembrane region" description="Helical" evidence="11">
    <location>
        <begin position="161"/>
        <end position="181"/>
    </location>
</feature>
<evidence type="ECO:0000256" key="8">
    <source>
        <dbReference type="ARBA" id="ARBA00022824"/>
    </source>
</evidence>
<dbReference type="GO" id="GO:0006506">
    <property type="term" value="P:GPI anchor biosynthetic process"/>
    <property type="evidence" value="ECO:0007669"/>
    <property type="project" value="UniProtKB-KW"/>
</dbReference>
<keyword evidence="9 11" id="KW-1133">Transmembrane helix</keyword>
<comment type="function">
    <text evidence="11">Mannosyltransferase involved in glycosylphosphatidylinositol-anchor biosynthesis.</text>
</comment>
<feature type="transmembrane region" description="Helical" evidence="11">
    <location>
        <begin position="193"/>
        <end position="218"/>
    </location>
</feature>
<evidence type="ECO:0000256" key="6">
    <source>
        <dbReference type="ARBA" id="ARBA00022679"/>
    </source>
</evidence>
<feature type="transmembrane region" description="Helical" evidence="11">
    <location>
        <begin position="38"/>
        <end position="56"/>
    </location>
</feature>
<protein>
    <recommendedName>
        <fullName evidence="11">GPI mannosyltransferase 2</fullName>
        <ecNumber evidence="11">2.4.1.-</ecNumber>
    </recommendedName>
</protein>
<evidence type="ECO:0000256" key="7">
    <source>
        <dbReference type="ARBA" id="ARBA00022692"/>
    </source>
</evidence>
<dbReference type="GO" id="GO:0000009">
    <property type="term" value="F:alpha-1,6-mannosyltransferase activity"/>
    <property type="evidence" value="ECO:0007669"/>
    <property type="project" value="InterPro"/>
</dbReference>
<proteinExistence type="inferred from homology"/>
<dbReference type="EC" id="2.4.1.-" evidence="11"/>
<accession>A0A9K3KHB9</accession>
<reference evidence="12" key="1">
    <citation type="journal article" date="2021" name="Sci. Rep.">
        <title>Diploid genomic architecture of Nitzschia inconspicua, an elite biomass production diatom.</title>
        <authorList>
            <person name="Oliver A."/>
            <person name="Podell S."/>
            <person name="Pinowska A."/>
            <person name="Traller J.C."/>
            <person name="Smith S.R."/>
            <person name="McClure R."/>
            <person name="Beliaev A."/>
            <person name="Bohutskyi P."/>
            <person name="Hill E.A."/>
            <person name="Rabines A."/>
            <person name="Zheng H."/>
            <person name="Allen L.Z."/>
            <person name="Kuo A."/>
            <person name="Grigoriev I.V."/>
            <person name="Allen A.E."/>
            <person name="Hazlebeck D."/>
            <person name="Allen E.E."/>
        </authorList>
    </citation>
    <scope>NUCLEOTIDE SEQUENCE</scope>
    <source>
        <strain evidence="12">Hildebrandi</strain>
    </source>
</reference>
<evidence type="ECO:0000313" key="13">
    <source>
        <dbReference type="Proteomes" id="UP000693970"/>
    </source>
</evidence>
<feature type="transmembrane region" description="Helical" evidence="11">
    <location>
        <begin position="289"/>
        <end position="307"/>
    </location>
</feature>
<comment type="similarity">
    <text evidence="3 11">Belongs to the PIGV family.</text>
</comment>
<reference evidence="12" key="2">
    <citation type="submission" date="2021-04" db="EMBL/GenBank/DDBJ databases">
        <authorList>
            <person name="Podell S."/>
        </authorList>
    </citation>
    <scope>NUCLEOTIDE SEQUENCE</scope>
    <source>
        <strain evidence="12">Hildebrandi</strain>
    </source>
</reference>
<evidence type="ECO:0000256" key="5">
    <source>
        <dbReference type="ARBA" id="ARBA00022676"/>
    </source>
</evidence>
<dbReference type="OrthoDB" id="10252502at2759"/>
<evidence type="ECO:0000313" key="12">
    <source>
        <dbReference type="EMBL" id="KAG7343201.1"/>
    </source>
</evidence>
<sequence>MFDHVSPWKVYYEHDKDTAKLEERKQNVPKIQMISKIIFFRVLYLMAMMLSCHFITEHNPGDDVLRFDMRLNSIGQSLNCFCLKGQSCEVLGTKKALNLAISRECIIPMNSGNVTTAISVWNFVLRPFTKWDAARFLHLALNPGMRDPFPNSFDTSEQAHAFFPLFPWIIRTIALFLSRILPMAFLPPTYEALLVGSGVLFNNFVCLPVSTLALYELTRKIVYVNNASEGSTSQQDRLAMTVCLVFGIWNPASVFFATNYSEPFFAMTTLLGHLCMDQRGKNVVERTSFVWWCIGITIWMLGSYTRSNGTIHSAWLLQDGLARICHNFYVDQRRIPNSHGSTAFKIFSIVVSSIVGAILVALPVRYHDWQGFQRHCQEDIGMDRPSWCLKKSPTFWDLSFSFYGYVQEKHWNVGLFRYYQWKQIPNFALAAPILLLSIGGAMKWIHWSLVTEYGKGKVTWRLRTIVLNWPLHALSVSVDPVRIKSKGAVMYFQLLENPLLLGHYAILAILGLVGLVIAHVQISTRMICSSSPAIIWFLTYCMLHPKHGNLVWYYAVLYMLLGIILHVNFLPWT</sequence>
<evidence type="ECO:0000256" key="2">
    <source>
        <dbReference type="ARBA" id="ARBA00004687"/>
    </source>
</evidence>
<dbReference type="Pfam" id="PF04188">
    <property type="entry name" value="Mannosyl_trans2"/>
    <property type="match status" value="1"/>
</dbReference>
<keyword evidence="4 11" id="KW-0337">GPI-anchor biosynthesis</keyword>
<dbReference type="GO" id="GO:0005789">
    <property type="term" value="C:endoplasmic reticulum membrane"/>
    <property type="evidence" value="ECO:0007669"/>
    <property type="project" value="UniProtKB-SubCell"/>
</dbReference>
<dbReference type="GO" id="GO:0004376">
    <property type="term" value="F:GPI mannosyltransferase activity"/>
    <property type="evidence" value="ECO:0007669"/>
    <property type="project" value="InterPro"/>
</dbReference>
<keyword evidence="7 11" id="KW-0812">Transmembrane</keyword>
<comment type="pathway">
    <text evidence="2 11">Glycolipid biosynthesis; glycosylphosphatidylinositol-anchor biosynthesis.</text>
</comment>
<dbReference type="InterPro" id="IPR007315">
    <property type="entry name" value="PIG-V/Gpi18"/>
</dbReference>
<gene>
    <name evidence="12" type="ORF">IV203_021146</name>
</gene>
<organism evidence="12 13">
    <name type="scientific">Nitzschia inconspicua</name>
    <dbReference type="NCBI Taxonomy" id="303405"/>
    <lineage>
        <taxon>Eukaryota</taxon>
        <taxon>Sar</taxon>
        <taxon>Stramenopiles</taxon>
        <taxon>Ochrophyta</taxon>
        <taxon>Bacillariophyta</taxon>
        <taxon>Bacillariophyceae</taxon>
        <taxon>Bacillariophycidae</taxon>
        <taxon>Bacillariales</taxon>
        <taxon>Bacillariaceae</taxon>
        <taxon>Nitzschia</taxon>
    </lineage>
</organism>
<comment type="caution">
    <text evidence="12">The sequence shown here is derived from an EMBL/GenBank/DDBJ whole genome shotgun (WGS) entry which is preliminary data.</text>
</comment>
<evidence type="ECO:0000256" key="4">
    <source>
        <dbReference type="ARBA" id="ARBA00022502"/>
    </source>
</evidence>
<comment type="subcellular location">
    <subcellularLocation>
        <location evidence="1 11">Endoplasmic reticulum membrane</location>
        <topology evidence="1 11">Multi-pass membrane protein</topology>
    </subcellularLocation>
</comment>
<evidence type="ECO:0000256" key="10">
    <source>
        <dbReference type="ARBA" id="ARBA00023136"/>
    </source>
</evidence>
<dbReference type="GO" id="GO:0031501">
    <property type="term" value="C:mannosyltransferase complex"/>
    <property type="evidence" value="ECO:0007669"/>
    <property type="project" value="TreeGrafter"/>
</dbReference>
<dbReference type="EMBL" id="JAGRRH010000024">
    <property type="protein sequence ID" value="KAG7343201.1"/>
    <property type="molecule type" value="Genomic_DNA"/>
</dbReference>
<evidence type="ECO:0000256" key="1">
    <source>
        <dbReference type="ARBA" id="ARBA00004477"/>
    </source>
</evidence>